<keyword evidence="1" id="KW-0175">Coiled coil</keyword>
<reference evidence="4" key="1">
    <citation type="journal article" date="2013" name="Nat. Genet.">
        <title>The duck genome and transcriptome provide insight into an avian influenza virus reservoir species.</title>
        <authorList>
            <person name="Huang Y."/>
            <person name="Li Y."/>
            <person name="Burt D.W."/>
            <person name="Chen H."/>
            <person name="Zhang Y."/>
            <person name="Qian W."/>
            <person name="Kim H."/>
            <person name="Gan S."/>
            <person name="Zhao Y."/>
            <person name="Li J."/>
            <person name="Yi K."/>
            <person name="Feng H."/>
            <person name="Zhu P."/>
            <person name="Li B."/>
            <person name="Liu Q."/>
            <person name="Fairley S."/>
            <person name="Magor K.E."/>
            <person name="Du Z."/>
            <person name="Hu X."/>
            <person name="Goodman L."/>
            <person name="Tafer H."/>
            <person name="Vignal A."/>
            <person name="Lee T."/>
            <person name="Kim K.W."/>
            <person name="Sheng Z."/>
            <person name="An Y."/>
            <person name="Searle S."/>
            <person name="Herrero J."/>
            <person name="Groenen M.A."/>
            <person name="Crooijmans R.P."/>
            <person name="Faraut T."/>
            <person name="Cai Q."/>
            <person name="Webster R.G."/>
            <person name="Aldridge J.R."/>
            <person name="Warren W.C."/>
            <person name="Bartschat S."/>
            <person name="Kehr S."/>
            <person name="Marz M."/>
            <person name="Stadler P.F."/>
            <person name="Smith J."/>
            <person name="Kraus R.H."/>
            <person name="Zhao Y."/>
            <person name="Ren L."/>
            <person name="Fei J."/>
            <person name="Morisson M."/>
            <person name="Kaiser P."/>
            <person name="Griffin D.K."/>
            <person name="Rao M."/>
            <person name="Pitel F."/>
            <person name="Wang J."/>
            <person name="Li N."/>
        </authorList>
    </citation>
    <scope>NUCLEOTIDE SEQUENCE [LARGE SCALE GENOMIC DNA]</scope>
</reference>
<keyword evidence="4" id="KW-1185">Reference proteome</keyword>
<gene>
    <name evidence="3" type="ORF">Anapl_02359</name>
</gene>
<organism evidence="3 4">
    <name type="scientific">Anas platyrhynchos</name>
    <name type="common">Mallard</name>
    <name type="synonym">Anas boschas</name>
    <dbReference type="NCBI Taxonomy" id="8839"/>
    <lineage>
        <taxon>Eukaryota</taxon>
        <taxon>Metazoa</taxon>
        <taxon>Chordata</taxon>
        <taxon>Craniata</taxon>
        <taxon>Vertebrata</taxon>
        <taxon>Euteleostomi</taxon>
        <taxon>Archelosauria</taxon>
        <taxon>Archosauria</taxon>
        <taxon>Dinosauria</taxon>
        <taxon>Saurischia</taxon>
        <taxon>Theropoda</taxon>
        <taxon>Coelurosauria</taxon>
        <taxon>Aves</taxon>
        <taxon>Neognathae</taxon>
        <taxon>Galloanserae</taxon>
        <taxon>Anseriformes</taxon>
        <taxon>Anatidae</taxon>
        <taxon>Anatinae</taxon>
        <taxon>Anas</taxon>
    </lineage>
</organism>
<dbReference type="EMBL" id="KB743111">
    <property type="protein sequence ID" value="EOB01220.1"/>
    <property type="molecule type" value="Genomic_DNA"/>
</dbReference>
<evidence type="ECO:0000256" key="2">
    <source>
        <dbReference type="SAM" id="MobiDB-lite"/>
    </source>
</evidence>
<name>R0LHT6_ANAPL</name>
<evidence type="ECO:0000256" key="1">
    <source>
        <dbReference type="SAM" id="Coils"/>
    </source>
</evidence>
<protein>
    <submittedName>
        <fullName evidence="3">Uncharacterized protein</fullName>
    </submittedName>
</protein>
<feature type="region of interest" description="Disordered" evidence="2">
    <location>
        <begin position="222"/>
        <end position="243"/>
    </location>
</feature>
<evidence type="ECO:0000313" key="4">
    <source>
        <dbReference type="Proteomes" id="UP000296049"/>
    </source>
</evidence>
<sequence length="383" mass="42040">MSYVRARAELRSHSEIQIHQLAEELQRLTIEEKGSERKEEENKSQATDVQRPCTLICKQPPAGAPLPCQNSNKTQCGRGHQSLHGPPLLVLAQFCEEGCEAGSFHYRWKSEQLMCTCNAPRVKQQNLPDCTLIAIQSNTNYGQGSGVNKRVSATFHSWFGKPVPPAVEIGLGLRDGTFGVPVPPFLESPVPITVFGGCTKTCLHRRSGSSGERLNTLCWPLLPKQEKDPPQPAAPGSRTELGKQTQGLAQHLVLQPGREDADGDHLISQKEKLRGARLACQVQDQLQLLSGHLGLRQERVLQVPALGNSRLWTEAMTCVDDCGSAGTDSRGRMKPKGLLQIEHGNRERNMQEEGVWAPLQQAACPCSVTPLNLAQQMAFSKLT</sequence>
<accession>R0LHT6</accession>
<dbReference type="Proteomes" id="UP000296049">
    <property type="component" value="Unassembled WGS sequence"/>
</dbReference>
<dbReference type="AlphaFoldDB" id="R0LHT6"/>
<evidence type="ECO:0000313" key="3">
    <source>
        <dbReference type="EMBL" id="EOB01220.1"/>
    </source>
</evidence>
<feature type="coiled-coil region" evidence="1">
    <location>
        <begin position="11"/>
        <end position="38"/>
    </location>
</feature>
<proteinExistence type="predicted"/>